<dbReference type="PRINTS" id="PR00035">
    <property type="entry name" value="HTHGNTR"/>
</dbReference>
<evidence type="ECO:0000256" key="5">
    <source>
        <dbReference type="ARBA" id="ARBA00023163"/>
    </source>
</evidence>
<dbReference type="Gene3D" id="1.10.10.10">
    <property type="entry name" value="Winged helix-like DNA-binding domain superfamily/Winged helix DNA-binding domain"/>
    <property type="match status" value="1"/>
</dbReference>
<dbReference type="SUPFAM" id="SSF46785">
    <property type="entry name" value="Winged helix' DNA-binding domain"/>
    <property type="match status" value="1"/>
</dbReference>
<dbReference type="SMART" id="SM00345">
    <property type="entry name" value="HTH_GNTR"/>
    <property type="match status" value="1"/>
</dbReference>
<organism evidence="7 8">
    <name type="scientific">Phenylobacterium kunshanense</name>
    <dbReference type="NCBI Taxonomy" id="1445034"/>
    <lineage>
        <taxon>Bacteria</taxon>
        <taxon>Pseudomonadati</taxon>
        <taxon>Pseudomonadota</taxon>
        <taxon>Alphaproteobacteria</taxon>
        <taxon>Caulobacterales</taxon>
        <taxon>Caulobacteraceae</taxon>
        <taxon>Phenylobacterium</taxon>
    </lineage>
</organism>
<dbReference type="InterPro" id="IPR015424">
    <property type="entry name" value="PyrdxlP-dep_Trfase"/>
</dbReference>
<protein>
    <submittedName>
        <fullName evidence="7">PLP-dependent aminotransferase family protein</fullName>
    </submittedName>
</protein>
<dbReference type="PANTHER" id="PTHR46577:SF1">
    <property type="entry name" value="HTH-TYPE TRANSCRIPTIONAL REGULATORY PROTEIN GABR"/>
    <property type="match status" value="1"/>
</dbReference>
<sequence length="480" mass="51557">MNARRIGPASLTRLLGAWREGRGGPAYRQLADSLRLLILDGRLPLDVVLPGERELAATLEVSRTTVTAALARLRDDGFLDRRQGAGARTRLPKGPGERGMASLMAGSASEGLIDLASAAPPAAEVVHGAYAAALSQLPAHLPNHGYAALGLAELRAAVADRYTRRGLPTTADQIMITNGAQHAFALMLRLTCGPGDRVVIDHPTYPHAIDAIQRASCRPAPVGLPGEDWDVEGVTAALRQSGPRLAYFIADFHNPTGRWMSPQSRFAIAQAAARSRTTVIFDETLIDLWLDAPIQPYAFEEPDEGLVRLGSMGKSFWGGMRLGWIRADVQTIQALAPRRASIDLGTPLLEQLAAVHLIAGEETSLAARRDMLRHRRGVLLDLVRERLPEWKVASPPGGLSLWAELPAPVSTSLAATSERFGVRLAAGPRFGVDGAFERFIRLPYTLPPETLAEAVDGLAEAYARLRPSQAPARASLGAMV</sequence>
<dbReference type="CDD" id="cd07377">
    <property type="entry name" value="WHTH_GntR"/>
    <property type="match status" value="1"/>
</dbReference>
<dbReference type="GO" id="GO:0030170">
    <property type="term" value="F:pyridoxal phosphate binding"/>
    <property type="evidence" value="ECO:0007669"/>
    <property type="project" value="InterPro"/>
</dbReference>
<dbReference type="Pfam" id="PF00392">
    <property type="entry name" value="GntR"/>
    <property type="match status" value="1"/>
</dbReference>
<dbReference type="RefSeq" id="WP_111275129.1">
    <property type="nucleotide sequence ID" value="NZ_QFYS01000002.1"/>
</dbReference>
<dbReference type="InterPro" id="IPR015421">
    <property type="entry name" value="PyrdxlP-dep_Trfase_major"/>
</dbReference>
<dbReference type="InterPro" id="IPR004839">
    <property type="entry name" value="Aminotransferase_I/II_large"/>
</dbReference>
<keyword evidence="4" id="KW-0238">DNA-binding</keyword>
<dbReference type="Proteomes" id="UP000249524">
    <property type="component" value="Unassembled WGS sequence"/>
</dbReference>
<evidence type="ECO:0000256" key="4">
    <source>
        <dbReference type="ARBA" id="ARBA00023125"/>
    </source>
</evidence>
<dbReference type="AlphaFoldDB" id="A0A328BLT6"/>
<dbReference type="SUPFAM" id="SSF53383">
    <property type="entry name" value="PLP-dependent transferases"/>
    <property type="match status" value="1"/>
</dbReference>
<dbReference type="EMBL" id="QFYS01000002">
    <property type="protein sequence ID" value="RAK67519.1"/>
    <property type="molecule type" value="Genomic_DNA"/>
</dbReference>
<evidence type="ECO:0000256" key="1">
    <source>
        <dbReference type="ARBA" id="ARBA00005384"/>
    </source>
</evidence>
<dbReference type="CDD" id="cd00609">
    <property type="entry name" value="AAT_like"/>
    <property type="match status" value="1"/>
</dbReference>
<keyword evidence="7" id="KW-0808">Transferase</keyword>
<dbReference type="InterPro" id="IPR000524">
    <property type="entry name" value="Tscrpt_reg_HTH_GntR"/>
</dbReference>
<keyword evidence="3" id="KW-0805">Transcription regulation</keyword>
<keyword evidence="2" id="KW-0663">Pyridoxal phosphate</keyword>
<proteinExistence type="inferred from homology"/>
<feature type="domain" description="HTH gntR-type" evidence="6">
    <location>
        <begin position="24"/>
        <end position="92"/>
    </location>
</feature>
<dbReference type="OrthoDB" id="9812645at2"/>
<dbReference type="Gene3D" id="3.40.640.10">
    <property type="entry name" value="Type I PLP-dependent aspartate aminotransferase-like (Major domain)"/>
    <property type="match status" value="1"/>
</dbReference>
<evidence type="ECO:0000313" key="7">
    <source>
        <dbReference type="EMBL" id="RAK67519.1"/>
    </source>
</evidence>
<evidence type="ECO:0000259" key="6">
    <source>
        <dbReference type="PROSITE" id="PS50949"/>
    </source>
</evidence>
<dbReference type="InterPro" id="IPR051446">
    <property type="entry name" value="HTH_trans_reg/aminotransferase"/>
</dbReference>
<name>A0A328BLT6_9CAUL</name>
<keyword evidence="8" id="KW-1185">Reference proteome</keyword>
<evidence type="ECO:0000256" key="2">
    <source>
        <dbReference type="ARBA" id="ARBA00022898"/>
    </source>
</evidence>
<gene>
    <name evidence="7" type="ORF">DJ019_06315</name>
</gene>
<evidence type="ECO:0000313" key="8">
    <source>
        <dbReference type="Proteomes" id="UP000249524"/>
    </source>
</evidence>
<accession>A0A328BLT6</accession>
<dbReference type="GO" id="GO:0003677">
    <property type="term" value="F:DNA binding"/>
    <property type="evidence" value="ECO:0007669"/>
    <property type="project" value="UniProtKB-KW"/>
</dbReference>
<reference evidence="7 8" key="1">
    <citation type="submission" date="2018-05" db="EMBL/GenBank/DDBJ databases">
        <authorList>
            <person name="Lanie J.A."/>
            <person name="Ng W.-L."/>
            <person name="Kazmierczak K.M."/>
            <person name="Andrzejewski T.M."/>
            <person name="Davidsen T.M."/>
            <person name="Wayne K.J."/>
            <person name="Tettelin H."/>
            <person name="Glass J.I."/>
            <person name="Rusch D."/>
            <person name="Podicherti R."/>
            <person name="Tsui H.-C.T."/>
            <person name="Winkler M.E."/>
        </authorList>
    </citation>
    <scope>NUCLEOTIDE SEQUENCE [LARGE SCALE GENOMIC DNA]</scope>
    <source>
        <strain evidence="7 8">BUT-10</strain>
    </source>
</reference>
<dbReference type="InterPro" id="IPR036388">
    <property type="entry name" value="WH-like_DNA-bd_sf"/>
</dbReference>
<dbReference type="PANTHER" id="PTHR46577">
    <property type="entry name" value="HTH-TYPE TRANSCRIPTIONAL REGULATORY PROTEIN GABR"/>
    <property type="match status" value="1"/>
</dbReference>
<dbReference type="Pfam" id="PF00155">
    <property type="entry name" value="Aminotran_1_2"/>
    <property type="match status" value="1"/>
</dbReference>
<keyword evidence="7" id="KW-0032">Aminotransferase</keyword>
<dbReference type="GO" id="GO:0003700">
    <property type="term" value="F:DNA-binding transcription factor activity"/>
    <property type="evidence" value="ECO:0007669"/>
    <property type="project" value="InterPro"/>
</dbReference>
<dbReference type="GO" id="GO:0008483">
    <property type="term" value="F:transaminase activity"/>
    <property type="evidence" value="ECO:0007669"/>
    <property type="project" value="UniProtKB-KW"/>
</dbReference>
<comment type="similarity">
    <text evidence="1">In the C-terminal section; belongs to the class-I pyridoxal-phosphate-dependent aminotransferase family.</text>
</comment>
<dbReference type="PROSITE" id="PS50949">
    <property type="entry name" value="HTH_GNTR"/>
    <property type="match status" value="1"/>
</dbReference>
<evidence type="ECO:0000256" key="3">
    <source>
        <dbReference type="ARBA" id="ARBA00023015"/>
    </source>
</evidence>
<keyword evidence="5" id="KW-0804">Transcription</keyword>
<comment type="caution">
    <text evidence="7">The sequence shown here is derived from an EMBL/GenBank/DDBJ whole genome shotgun (WGS) entry which is preliminary data.</text>
</comment>
<dbReference type="InterPro" id="IPR036390">
    <property type="entry name" value="WH_DNA-bd_sf"/>
</dbReference>